<gene>
    <name evidence="2" type="primary">Piso0_001843</name>
    <name evidence="2" type="ORF">GNLVRS01_PISO0F15273g</name>
</gene>
<dbReference type="HOGENOM" id="CLU_056578_0_0_1"/>
<protein>
    <submittedName>
        <fullName evidence="2">Piso0_001843 protein</fullName>
    </submittedName>
</protein>
<dbReference type="EMBL" id="FO082054">
    <property type="protein sequence ID" value="CCE89045.1"/>
    <property type="molecule type" value="Genomic_DNA"/>
</dbReference>
<keyword evidence="3" id="KW-1185">Reference proteome</keyword>
<evidence type="ECO:0000256" key="1">
    <source>
        <dbReference type="SAM" id="MobiDB-lite"/>
    </source>
</evidence>
<organism evidence="2 3">
    <name type="scientific">Pichia sorbitophila (strain ATCC MYA-4447 / BCRC 22081 / CBS 7064 / NBRC 10061 / NRRL Y-12695)</name>
    <name type="common">Hybrid yeast</name>
    <dbReference type="NCBI Taxonomy" id="559304"/>
    <lineage>
        <taxon>Eukaryota</taxon>
        <taxon>Fungi</taxon>
        <taxon>Dikarya</taxon>
        <taxon>Ascomycota</taxon>
        <taxon>Saccharomycotina</taxon>
        <taxon>Pichiomycetes</taxon>
        <taxon>Debaryomycetaceae</taxon>
        <taxon>Millerozyma</taxon>
    </lineage>
</organism>
<feature type="compositionally biased region" description="Polar residues" evidence="1">
    <location>
        <begin position="130"/>
        <end position="152"/>
    </location>
</feature>
<accession>G8YLW1</accession>
<proteinExistence type="predicted"/>
<dbReference type="eggNOG" id="ENOG502RQ0W">
    <property type="taxonomic scope" value="Eukaryota"/>
</dbReference>
<dbReference type="Proteomes" id="UP000005222">
    <property type="component" value="Chromosome F"/>
</dbReference>
<evidence type="ECO:0000313" key="3">
    <source>
        <dbReference type="Proteomes" id="UP000005222"/>
    </source>
</evidence>
<feature type="compositionally biased region" description="Acidic residues" evidence="1">
    <location>
        <begin position="93"/>
        <end position="110"/>
    </location>
</feature>
<dbReference type="OrthoDB" id="4087010at2759"/>
<name>G8YLW1_PICSO</name>
<dbReference type="InParanoid" id="G8YLW1"/>
<feature type="region of interest" description="Disordered" evidence="1">
    <location>
        <begin position="93"/>
        <end position="155"/>
    </location>
</feature>
<feature type="compositionally biased region" description="Basic and acidic residues" evidence="1">
    <location>
        <begin position="120"/>
        <end position="129"/>
    </location>
</feature>
<sequence>MLREIIKSRASSNKQSLGYFSPIEIREYASKVGVHDESLVKLKCDEIYETDFGKVLYTDGDELNTIFAQFKNKKSSAFSEVQDIISGLGLEEYESENSAENQEEEREETADSSGNGDTEADNRMEKEDTPATSTKGDTPHATNTTPDNTVHTDNARPLINRNSTLKLIHGNSIYISKEPSDIPANTSFGKSSTLRKPASIGTSNINVVTKPTVSKQWKPALKTENVQLKHKILDISRRLKSGFNKAHNEETPKNDLEQLDQRLRNTGLINAQMSNPKHDLPVANKKQREPINTEKRTRRVSLVGENLPKYIRAQLRNDLHIENNTSPEKAKGNSNKQRTIQRRASRIENVLANSQSLYAMRKPSSFSSSHPEDDQTVSSESVSAGIGEQEEDIESEEYISPNSLTRFFASGTNDDDHDEILKGIDEMTGFMNIGEASYEDLAKDNEETEDYLFKI</sequence>
<reference evidence="2 3" key="1">
    <citation type="journal article" date="2012" name="G3 (Bethesda)">
        <title>Pichia sorbitophila, an interspecies yeast hybrid reveals early steps of genome resolution following polyploidization.</title>
        <authorList>
            <person name="Leh Louis V."/>
            <person name="Despons L."/>
            <person name="Friedrich A."/>
            <person name="Martin T."/>
            <person name="Durrens P."/>
            <person name="Casaregola S."/>
            <person name="Neuveglise C."/>
            <person name="Fairhead C."/>
            <person name="Marck C."/>
            <person name="Cruz J.A."/>
            <person name="Straub M.L."/>
            <person name="Kugler V."/>
            <person name="Sacerdot C."/>
            <person name="Uzunov Z."/>
            <person name="Thierry A."/>
            <person name="Weiss S."/>
            <person name="Bleykasten C."/>
            <person name="De Montigny J."/>
            <person name="Jacques N."/>
            <person name="Jung P."/>
            <person name="Lemaire M."/>
            <person name="Mallet S."/>
            <person name="Morel G."/>
            <person name="Richard G.F."/>
            <person name="Sarkar A."/>
            <person name="Savel G."/>
            <person name="Schacherer J."/>
            <person name="Seret M.L."/>
            <person name="Talla E."/>
            <person name="Samson G."/>
            <person name="Jubin C."/>
            <person name="Poulain J."/>
            <person name="Vacherie B."/>
            <person name="Barbe V."/>
            <person name="Pelletier E."/>
            <person name="Sherman D.J."/>
            <person name="Westhof E."/>
            <person name="Weissenbach J."/>
            <person name="Baret P.V."/>
            <person name="Wincker P."/>
            <person name="Gaillardin C."/>
            <person name="Dujon B."/>
            <person name="Souciet J.L."/>
        </authorList>
    </citation>
    <scope>NUCLEOTIDE SEQUENCE [LARGE SCALE GENOMIC DNA]</scope>
    <source>
        <strain evidence="3">ATCC MYA-4447 / BCRC 22081 / CBS 7064 / NBRC 10061 / NRRL Y-12695</strain>
    </source>
</reference>
<evidence type="ECO:0000313" key="2">
    <source>
        <dbReference type="EMBL" id="CCE89045.1"/>
    </source>
</evidence>
<feature type="region of interest" description="Disordered" evidence="1">
    <location>
        <begin position="361"/>
        <end position="394"/>
    </location>
</feature>
<dbReference type="AlphaFoldDB" id="G8YLW1"/>